<evidence type="ECO:0000256" key="2">
    <source>
        <dbReference type="SAM" id="Phobius"/>
    </source>
</evidence>
<keyword evidence="2" id="KW-0812">Transmembrane</keyword>
<proteinExistence type="predicted"/>
<feature type="transmembrane region" description="Helical" evidence="2">
    <location>
        <begin position="291"/>
        <end position="311"/>
    </location>
</feature>
<dbReference type="AlphaFoldDB" id="A0AAW6T0A3"/>
<protein>
    <submittedName>
        <fullName evidence="3">Uncharacterized protein</fullName>
    </submittedName>
</protein>
<keyword evidence="2" id="KW-0472">Membrane</keyword>
<accession>A0AAW6T0A3</accession>
<sequence length="400" mass="47171">MFNEENFKDHSKKLEIKLVRSDDNLLTSWQISDFISQLTKHYYKNELLNTISLALKHGVSPNNIIIFEESFEINNSYSNIDGILDFTKPVDVKTFYHLGEPISMFPNEEIIKLNSTFSYFRKTNEILGKYNFSRINKNNLHYYYTMIKGKQPHKKIIGEIEALAKEIVKESSNKNEDISNFKENANKLTNDTLNKFFNYEKKIESLKILMDSIENNELEIFKNPNYQRLAKDYFNDFFTKFENLVRPIVGIYNNDTQKVQIFCQGFMNKAKHDPSRFLDLKRISHNSPYEAIFTFGIPIIIPLISVLNVALTSRRLETESEIAFREREETENRVIQTIQRLEQETDLEEIKAVEEIPQEYVKNTIKEIRQQNNLRFQEPIEKYGFVNCKIEVNIIEATSK</sequence>
<evidence type="ECO:0000313" key="3">
    <source>
        <dbReference type="EMBL" id="MDH5163933.1"/>
    </source>
</evidence>
<organism evidence="3 4">
    <name type="scientific">Heyndrickxia oleronia</name>
    <dbReference type="NCBI Taxonomy" id="38875"/>
    <lineage>
        <taxon>Bacteria</taxon>
        <taxon>Bacillati</taxon>
        <taxon>Bacillota</taxon>
        <taxon>Bacilli</taxon>
        <taxon>Bacillales</taxon>
        <taxon>Bacillaceae</taxon>
        <taxon>Heyndrickxia</taxon>
    </lineage>
</organism>
<feature type="coiled-coil region" evidence="1">
    <location>
        <begin position="171"/>
        <end position="216"/>
    </location>
</feature>
<gene>
    <name evidence="3" type="ORF">P5X88_23615</name>
</gene>
<dbReference type="RefSeq" id="WP_280618597.1">
    <property type="nucleotide sequence ID" value="NZ_JAROYP010000020.1"/>
</dbReference>
<evidence type="ECO:0000313" key="4">
    <source>
        <dbReference type="Proteomes" id="UP001159179"/>
    </source>
</evidence>
<keyword evidence="1" id="KW-0175">Coiled coil</keyword>
<dbReference type="Proteomes" id="UP001159179">
    <property type="component" value="Unassembled WGS sequence"/>
</dbReference>
<keyword evidence="2" id="KW-1133">Transmembrane helix</keyword>
<dbReference type="EMBL" id="JAROYP010000020">
    <property type="protein sequence ID" value="MDH5163933.1"/>
    <property type="molecule type" value="Genomic_DNA"/>
</dbReference>
<comment type="caution">
    <text evidence="3">The sequence shown here is derived from an EMBL/GenBank/DDBJ whole genome shotgun (WGS) entry which is preliminary data.</text>
</comment>
<reference evidence="3" key="1">
    <citation type="submission" date="2023-03" db="EMBL/GenBank/DDBJ databases">
        <title>Bacterial isolates from washroom surfaces on a university campus.</title>
        <authorList>
            <person name="Holman D.B."/>
            <person name="Gzyl K.E."/>
            <person name="Taheri A.E."/>
        </authorList>
    </citation>
    <scope>NUCLEOTIDE SEQUENCE</scope>
    <source>
        <strain evidence="3">RD03</strain>
    </source>
</reference>
<name>A0AAW6T0A3_9BACI</name>
<evidence type="ECO:0000256" key="1">
    <source>
        <dbReference type="SAM" id="Coils"/>
    </source>
</evidence>